<reference evidence="2 3" key="1">
    <citation type="journal article" date="2020" name="Cell">
        <title>Large-Scale Comparative Analyses of Tick Genomes Elucidate Their Genetic Diversity and Vector Capacities.</title>
        <authorList>
            <consortium name="Tick Genome and Microbiome Consortium (TIGMIC)"/>
            <person name="Jia N."/>
            <person name="Wang J."/>
            <person name="Shi W."/>
            <person name="Du L."/>
            <person name="Sun Y."/>
            <person name="Zhan W."/>
            <person name="Jiang J.F."/>
            <person name="Wang Q."/>
            <person name="Zhang B."/>
            <person name="Ji P."/>
            <person name="Bell-Sakyi L."/>
            <person name="Cui X.M."/>
            <person name="Yuan T.T."/>
            <person name="Jiang B.G."/>
            <person name="Yang W.F."/>
            <person name="Lam T.T."/>
            <person name="Chang Q.C."/>
            <person name="Ding S.J."/>
            <person name="Wang X.J."/>
            <person name="Zhu J.G."/>
            <person name="Ruan X.D."/>
            <person name="Zhao L."/>
            <person name="Wei J.T."/>
            <person name="Ye R.Z."/>
            <person name="Que T.C."/>
            <person name="Du C.H."/>
            <person name="Zhou Y.H."/>
            <person name="Cheng J.X."/>
            <person name="Dai P.F."/>
            <person name="Guo W.B."/>
            <person name="Han X.H."/>
            <person name="Huang E.J."/>
            <person name="Li L.F."/>
            <person name="Wei W."/>
            <person name="Gao Y.C."/>
            <person name="Liu J.Z."/>
            <person name="Shao H.Z."/>
            <person name="Wang X."/>
            <person name="Wang C.C."/>
            <person name="Yang T.C."/>
            <person name="Huo Q.B."/>
            <person name="Li W."/>
            <person name="Chen H.Y."/>
            <person name="Chen S.E."/>
            <person name="Zhou L.G."/>
            <person name="Ni X.B."/>
            <person name="Tian J.H."/>
            <person name="Sheng Y."/>
            <person name="Liu T."/>
            <person name="Pan Y.S."/>
            <person name="Xia L.Y."/>
            <person name="Li J."/>
            <person name="Zhao F."/>
            <person name="Cao W.C."/>
        </authorList>
    </citation>
    <scope>NUCLEOTIDE SEQUENCE [LARGE SCALE GENOMIC DNA]</scope>
    <source>
        <strain evidence="2">HaeL-2018</strain>
    </source>
</reference>
<comment type="caution">
    <text evidence="2">The sequence shown here is derived from an EMBL/GenBank/DDBJ whole genome shotgun (WGS) entry which is preliminary data.</text>
</comment>
<dbReference type="AlphaFoldDB" id="A0A9J6GVC1"/>
<proteinExistence type="predicted"/>
<sequence length="160" mass="17731">MQITVDGEDISHEEFSNGSAWDNIDQQAQFGQQVCARARRASLVRTPRRESRPCAGEQALDIRKVGHHRVAQAVITGTNLQETDVMEDIMSKNDAEHHGSDLSKHKAMAYAGGKDINIGQVTYEVRAYFAAPEHSCKWVISGIDAALDHQELQPKNTTAF</sequence>
<organism evidence="2 3">
    <name type="scientific">Haemaphysalis longicornis</name>
    <name type="common">Bush tick</name>
    <dbReference type="NCBI Taxonomy" id="44386"/>
    <lineage>
        <taxon>Eukaryota</taxon>
        <taxon>Metazoa</taxon>
        <taxon>Ecdysozoa</taxon>
        <taxon>Arthropoda</taxon>
        <taxon>Chelicerata</taxon>
        <taxon>Arachnida</taxon>
        <taxon>Acari</taxon>
        <taxon>Parasitiformes</taxon>
        <taxon>Ixodida</taxon>
        <taxon>Ixodoidea</taxon>
        <taxon>Ixodidae</taxon>
        <taxon>Haemaphysalinae</taxon>
        <taxon>Haemaphysalis</taxon>
    </lineage>
</organism>
<keyword evidence="3" id="KW-1185">Reference proteome</keyword>
<feature type="region of interest" description="Disordered" evidence="1">
    <location>
        <begin position="1"/>
        <end position="20"/>
    </location>
</feature>
<dbReference type="VEuPathDB" id="VectorBase:HLOH_060769"/>
<dbReference type="Proteomes" id="UP000821853">
    <property type="component" value="Unassembled WGS sequence"/>
</dbReference>
<gene>
    <name evidence="2" type="ORF">HPB48_010823</name>
</gene>
<evidence type="ECO:0000256" key="1">
    <source>
        <dbReference type="SAM" id="MobiDB-lite"/>
    </source>
</evidence>
<evidence type="ECO:0000313" key="3">
    <source>
        <dbReference type="Proteomes" id="UP000821853"/>
    </source>
</evidence>
<protein>
    <submittedName>
        <fullName evidence="2">Uncharacterized protein</fullName>
    </submittedName>
</protein>
<evidence type="ECO:0000313" key="2">
    <source>
        <dbReference type="EMBL" id="KAH9378825.1"/>
    </source>
</evidence>
<accession>A0A9J6GVC1</accession>
<dbReference type="EMBL" id="JABSTR010000009">
    <property type="protein sequence ID" value="KAH9378825.1"/>
    <property type="molecule type" value="Genomic_DNA"/>
</dbReference>
<name>A0A9J6GVC1_HAELO</name>